<dbReference type="EMBL" id="UZAE01000961">
    <property type="protein sequence ID" value="VDN97958.1"/>
    <property type="molecule type" value="Genomic_DNA"/>
</dbReference>
<evidence type="ECO:0000313" key="4">
    <source>
        <dbReference type="EMBL" id="VDN97958.1"/>
    </source>
</evidence>
<dbReference type="InterPro" id="IPR036770">
    <property type="entry name" value="Ankyrin_rpt-contain_sf"/>
</dbReference>
<gene>
    <name evidence="4" type="ORF">HNAJ_LOCUS2099</name>
</gene>
<evidence type="ECO:0000256" key="3">
    <source>
        <dbReference type="PROSITE-ProRule" id="PRU00023"/>
    </source>
</evidence>
<dbReference type="InterPro" id="IPR002110">
    <property type="entry name" value="Ankyrin_rpt"/>
</dbReference>
<dbReference type="PROSITE" id="PS50088">
    <property type="entry name" value="ANK_REPEAT"/>
    <property type="match status" value="2"/>
</dbReference>
<name>A0A0R3T4W2_RODNA</name>
<feature type="repeat" description="ANK" evidence="3">
    <location>
        <begin position="50"/>
        <end position="82"/>
    </location>
</feature>
<dbReference type="WBParaSite" id="HNAJ_0000210001-mRNA-1">
    <property type="protein sequence ID" value="HNAJ_0000210001-mRNA-1"/>
    <property type="gene ID" value="HNAJ_0000210001"/>
</dbReference>
<dbReference type="SUPFAM" id="SSF48403">
    <property type="entry name" value="Ankyrin repeat"/>
    <property type="match status" value="1"/>
</dbReference>
<keyword evidence="2 3" id="KW-0040">ANK repeat</keyword>
<dbReference type="AlphaFoldDB" id="A0A0R3T4W2"/>
<dbReference type="PANTHER" id="PTHR24171">
    <property type="entry name" value="ANKYRIN REPEAT DOMAIN-CONTAINING PROTEIN 39-RELATED"/>
    <property type="match status" value="1"/>
</dbReference>
<dbReference type="PROSITE" id="PS50297">
    <property type="entry name" value="ANK_REP_REGION"/>
    <property type="match status" value="1"/>
</dbReference>
<evidence type="ECO:0000256" key="1">
    <source>
        <dbReference type="ARBA" id="ARBA00022737"/>
    </source>
</evidence>
<feature type="repeat" description="ANK" evidence="3">
    <location>
        <begin position="216"/>
        <end position="248"/>
    </location>
</feature>
<organism evidence="6">
    <name type="scientific">Rodentolepis nana</name>
    <name type="common">Dwarf tapeworm</name>
    <name type="synonym">Hymenolepis nana</name>
    <dbReference type="NCBI Taxonomy" id="102285"/>
    <lineage>
        <taxon>Eukaryota</taxon>
        <taxon>Metazoa</taxon>
        <taxon>Spiralia</taxon>
        <taxon>Lophotrochozoa</taxon>
        <taxon>Platyhelminthes</taxon>
        <taxon>Cestoda</taxon>
        <taxon>Eucestoda</taxon>
        <taxon>Cyclophyllidea</taxon>
        <taxon>Hymenolepididae</taxon>
        <taxon>Rodentolepis</taxon>
    </lineage>
</organism>
<dbReference type="Gene3D" id="1.25.40.20">
    <property type="entry name" value="Ankyrin repeat-containing domain"/>
    <property type="match status" value="2"/>
</dbReference>
<protein>
    <submittedName>
        <fullName evidence="6">ANK_REP_REGION domain-containing protein</fullName>
    </submittedName>
</protein>
<dbReference type="PANTHER" id="PTHR24171:SF9">
    <property type="entry name" value="ANKYRIN REPEAT DOMAIN-CONTAINING PROTEIN 39"/>
    <property type="match status" value="1"/>
</dbReference>
<keyword evidence="5" id="KW-1185">Reference proteome</keyword>
<reference evidence="6" key="1">
    <citation type="submission" date="2017-02" db="UniProtKB">
        <authorList>
            <consortium name="WormBaseParasite"/>
        </authorList>
    </citation>
    <scope>IDENTIFICATION</scope>
</reference>
<dbReference type="SMART" id="SM00248">
    <property type="entry name" value="ANK"/>
    <property type="match status" value="5"/>
</dbReference>
<dbReference type="OrthoDB" id="207120at2759"/>
<dbReference type="Proteomes" id="UP000278807">
    <property type="component" value="Unassembled WGS sequence"/>
</dbReference>
<keyword evidence="1" id="KW-0677">Repeat</keyword>
<dbReference type="Pfam" id="PF12796">
    <property type="entry name" value="Ank_2"/>
    <property type="match status" value="2"/>
</dbReference>
<reference evidence="4 5" key="2">
    <citation type="submission" date="2018-11" db="EMBL/GenBank/DDBJ databases">
        <authorList>
            <consortium name="Pathogen Informatics"/>
        </authorList>
    </citation>
    <scope>NUCLEOTIDE SEQUENCE [LARGE SCALE GENOMIC DNA]</scope>
</reference>
<proteinExistence type="predicted"/>
<evidence type="ECO:0000313" key="6">
    <source>
        <dbReference type="WBParaSite" id="HNAJ_0000210001-mRNA-1"/>
    </source>
</evidence>
<evidence type="ECO:0000313" key="5">
    <source>
        <dbReference type="Proteomes" id="UP000278807"/>
    </source>
</evidence>
<accession>A0A0R3T4W2</accession>
<dbReference type="STRING" id="102285.A0A0R3T4W2"/>
<sequence length="279" mass="30206">MTNSNNRVTNGHHSVSGINYGATDLLMATQAGNLAKMADFIHQYNTTDEHGNTPLHYAAAGGFVGGVSLLIVHQCYIDPVNNIGLTPLILAMQNQHHYVALLLVNAGASPFYLSPCRISGIGLAVMSGNIPLIFSMLSSQSPQINRQIALYKIFSDVAISKILEKIDILLLICKADIRYPVFNLNPPLTVSATLGHIEMVEKWIQVGAPLERRDTSGLTPLMNAARGGYLPVCQLLVSRGAKLDPERNGQTALNMALEFGHTEVSEYLASQSENATQHT</sequence>
<evidence type="ECO:0000256" key="2">
    <source>
        <dbReference type="ARBA" id="ARBA00023043"/>
    </source>
</evidence>